<dbReference type="PANTHER" id="PTHR43157">
    <property type="entry name" value="PHOSPHATIDYLINOSITOL-GLYCAN BIOSYNTHESIS CLASS F PROTEIN-RELATED"/>
    <property type="match status" value="1"/>
</dbReference>
<dbReference type="InterPro" id="IPR036291">
    <property type="entry name" value="NAD(P)-bd_dom_sf"/>
</dbReference>
<dbReference type="Proteomes" id="UP001054945">
    <property type="component" value="Unassembled WGS sequence"/>
</dbReference>
<keyword evidence="1" id="KW-0560">Oxidoreductase</keyword>
<reference evidence="3 4" key="1">
    <citation type="submission" date="2021-06" db="EMBL/GenBank/DDBJ databases">
        <title>Caerostris extrusa draft genome.</title>
        <authorList>
            <person name="Kono N."/>
            <person name="Arakawa K."/>
        </authorList>
    </citation>
    <scope>NUCLEOTIDE SEQUENCE [LARGE SCALE GENOMIC DNA]</scope>
</reference>
<dbReference type="Pfam" id="PF00106">
    <property type="entry name" value="adh_short"/>
    <property type="match status" value="1"/>
</dbReference>
<comment type="caution">
    <text evidence="3">The sequence shown here is derived from an EMBL/GenBank/DDBJ whole genome shotgun (WGS) entry which is preliminary data.</text>
</comment>
<evidence type="ECO:0000313" key="3">
    <source>
        <dbReference type="EMBL" id="GIY81199.1"/>
    </source>
</evidence>
<sequence length="148" mass="16574">MITEEIGLWVILCTAVSVVKSWETTLDYMNIERRSSWPVGTSKGQKRAAEYVRKQVPEANITVMKLDLTAFASIRSFAEELLATQPHIHYLINNAAVGACPKWKTNDGFELQFGVNYLGHFLLTNLLMERIKASAPARIINLGSIAHI</sequence>
<keyword evidence="2" id="KW-0732">Signal</keyword>
<feature type="non-terminal residue" evidence="3">
    <location>
        <position position="148"/>
    </location>
</feature>
<dbReference type="EMBL" id="BPLR01016097">
    <property type="protein sequence ID" value="GIY81199.1"/>
    <property type="molecule type" value="Genomic_DNA"/>
</dbReference>
<accession>A0AAV4WHC2</accession>
<evidence type="ECO:0000313" key="4">
    <source>
        <dbReference type="Proteomes" id="UP001054945"/>
    </source>
</evidence>
<evidence type="ECO:0000256" key="1">
    <source>
        <dbReference type="ARBA" id="ARBA00023002"/>
    </source>
</evidence>
<dbReference type="InterPro" id="IPR002347">
    <property type="entry name" value="SDR_fam"/>
</dbReference>
<keyword evidence="4" id="KW-1185">Reference proteome</keyword>
<proteinExistence type="predicted"/>
<dbReference type="Gene3D" id="3.40.50.720">
    <property type="entry name" value="NAD(P)-binding Rossmann-like Domain"/>
    <property type="match status" value="1"/>
</dbReference>
<evidence type="ECO:0000256" key="2">
    <source>
        <dbReference type="SAM" id="SignalP"/>
    </source>
</evidence>
<dbReference type="PANTHER" id="PTHR43157:SF31">
    <property type="entry name" value="PHOSPHATIDYLINOSITOL-GLYCAN BIOSYNTHESIS CLASS F PROTEIN"/>
    <property type="match status" value="1"/>
</dbReference>
<organism evidence="3 4">
    <name type="scientific">Caerostris extrusa</name>
    <name type="common">Bark spider</name>
    <name type="synonym">Caerostris bankana</name>
    <dbReference type="NCBI Taxonomy" id="172846"/>
    <lineage>
        <taxon>Eukaryota</taxon>
        <taxon>Metazoa</taxon>
        <taxon>Ecdysozoa</taxon>
        <taxon>Arthropoda</taxon>
        <taxon>Chelicerata</taxon>
        <taxon>Arachnida</taxon>
        <taxon>Araneae</taxon>
        <taxon>Araneomorphae</taxon>
        <taxon>Entelegynae</taxon>
        <taxon>Araneoidea</taxon>
        <taxon>Araneidae</taxon>
        <taxon>Caerostris</taxon>
    </lineage>
</organism>
<name>A0AAV4WHC2_CAEEX</name>
<gene>
    <name evidence="3" type="primary">Rdh13</name>
    <name evidence="3" type="ORF">CEXT_405631</name>
</gene>
<dbReference type="AlphaFoldDB" id="A0AAV4WHC2"/>
<feature type="chain" id="PRO_5043461649" evidence="2">
    <location>
        <begin position="22"/>
        <end position="148"/>
    </location>
</feature>
<protein>
    <submittedName>
        <fullName evidence="3">Retinol dehydrogenase 13</fullName>
    </submittedName>
</protein>
<feature type="signal peptide" evidence="2">
    <location>
        <begin position="1"/>
        <end position="21"/>
    </location>
</feature>
<dbReference type="SUPFAM" id="SSF51735">
    <property type="entry name" value="NAD(P)-binding Rossmann-fold domains"/>
    <property type="match status" value="1"/>
</dbReference>
<dbReference type="GO" id="GO:0016491">
    <property type="term" value="F:oxidoreductase activity"/>
    <property type="evidence" value="ECO:0007669"/>
    <property type="project" value="UniProtKB-KW"/>
</dbReference>